<dbReference type="GO" id="GO:0000287">
    <property type="term" value="F:magnesium ion binding"/>
    <property type="evidence" value="ECO:0007669"/>
    <property type="project" value="InterPro"/>
</dbReference>
<gene>
    <name evidence="20" type="primary">leuB</name>
    <name evidence="20" type="ordered locus">SMGWSS_040</name>
</gene>
<evidence type="ECO:0000256" key="8">
    <source>
        <dbReference type="ARBA" id="ARBA00022430"/>
    </source>
</evidence>
<evidence type="ECO:0000256" key="14">
    <source>
        <dbReference type="ARBA" id="ARBA00023211"/>
    </source>
</evidence>
<organism evidence="20 21">
    <name type="scientific">Karelsulcia muelleri (strain GWSS)</name>
    <name type="common">Sulcia muelleri</name>
    <dbReference type="NCBI Taxonomy" id="444179"/>
    <lineage>
        <taxon>Bacteria</taxon>
        <taxon>Pseudomonadati</taxon>
        <taxon>Bacteroidota</taxon>
        <taxon>Flavobacteriia</taxon>
        <taxon>Flavobacteriales</taxon>
        <taxon>Candidatus Karelsulcia</taxon>
    </lineage>
</organism>
<evidence type="ECO:0000256" key="2">
    <source>
        <dbReference type="ARBA" id="ARBA00001936"/>
    </source>
</evidence>
<dbReference type="EMBL" id="CP000770">
    <property type="protein sequence ID" value="ABS30469.1"/>
    <property type="molecule type" value="Genomic_DNA"/>
</dbReference>
<evidence type="ECO:0000256" key="17">
    <source>
        <dbReference type="RuleBase" id="RU004443"/>
    </source>
</evidence>
<accession>A8Z5R8</accession>
<dbReference type="PANTHER" id="PTHR42979">
    <property type="entry name" value="3-ISOPROPYLMALATE DEHYDROGENASE"/>
    <property type="match status" value="1"/>
</dbReference>
<evidence type="ECO:0000256" key="7">
    <source>
        <dbReference type="ARBA" id="ARBA00019276"/>
    </source>
</evidence>
<evidence type="ECO:0000256" key="16">
    <source>
        <dbReference type="NCBIfam" id="TIGR00169"/>
    </source>
</evidence>
<dbReference type="UniPathway" id="UPA00048">
    <property type="reaction ID" value="UER00072"/>
</dbReference>
<feature type="domain" description="Isopropylmalate dehydrogenase-like" evidence="19">
    <location>
        <begin position="4"/>
        <end position="344"/>
    </location>
</feature>
<keyword evidence="15 18" id="KW-0100">Branched-chain amino acid biosynthesis</keyword>
<dbReference type="HOGENOM" id="CLU_031953_0_3_10"/>
<dbReference type="GO" id="GO:0005829">
    <property type="term" value="C:cytosol"/>
    <property type="evidence" value="ECO:0007669"/>
    <property type="project" value="TreeGrafter"/>
</dbReference>
<protein>
    <recommendedName>
        <fullName evidence="7 16">3-isopropylmalate dehydrogenase</fullName>
        <ecNumber evidence="6 16">1.1.1.85</ecNumber>
    </recommendedName>
</protein>
<evidence type="ECO:0000256" key="12">
    <source>
        <dbReference type="ARBA" id="ARBA00023002"/>
    </source>
</evidence>
<reference evidence="20 21" key="1">
    <citation type="journal article" date="2007" name="Proc. Natl. Acad. Sci. U.S.A.">
        <title>Parallel genomic evolution and metabolic interdependence in an ancient symbiosis.</title>
        <authorList>
            <person name="McCutcheon J.P."/>
            <person name="Moran N.A."/>
        </authorList>
    </citation>
    <scope>NUCLEOTIDE SEQUENCE [LARGE SCALE GENOMIC DNA]</scope>
    <source>
        <strain evidence="20 21">GWSS</strain>
    </source>
</reference>
<dbReference type="GO" id="GO:0009098">
    <property type="term" value="P:L-leucine biosynthetic process"/>
    <property type="evidence" value="ECO:0007669"/>
    <property type="project" value="UniProtKB-UniRule"/>
</dbReference>
<evidence type="ECO:0000256" key="10">
    <source>
        <dbReference type="ARBA" id="ARBA00022723"/>
    </source>
</evidence>
<evidence type="ECO:0000313" key="21">
    <source>
        <dbReference type="Proteomes" id="UP000000781"/>
    </source>
</evidence>
<dbReference type="InterPro" id="IPR004429">
    <property type="entry name" value="Isopropylmalate_DH"/>
</dbReference>
<dbReference type="SMART" id="SM01329">
    <property type="entry name" value="Iso_dh"/>
    <property type="match status" value="1"/>
</dbReference>
<keyword evidence="12 17" id="KW-0560">Oxidoreductase</keyword>
<keyword evidence="14" id="KW-0464">Manganese</keyword>
<dbReference type="GO" id="GO:0051287">
    <property type="term" value="F:NAD binding"/>
    <property type="evidence" value="ECO:0007669"/>
    <property type="project" value="InterPro"/>
</dbReference>
<comment type="cofactor">
    <cofactor evidence="2">
        <name>Mn(2+)</name>
        <dbReference type="ChEBI" id="CHEBI:29035"/>
    </cofactor>
</comment>
<dbReference type="NCBIfam" id="TIGR00169">
    <property type="entry name" value="leuB"/>
    <property type="match status" value="1"/>
</dbReference>
<comment type="similarity">
    <text evidence="4">Belongs to the isocitrate and isopropylmalate dehydrogenases family. LeuB type 1 subfamily.</text>
</comment>
<proteinExistence type="inferred from homology"/>
<evidence type="ECO:0000256" key="18">
    <source>
        <dbReference type="RuleBase" id="RU004445"/>
    </source>
</evidence>
<dbReference type="AlphaFoldDB" id="A8Z5R8"/>
<evidence type="ECO:0000256" key="9">
    <source>
        <dbReference type="ARBA" id="ARBA00022605"/>
    </source>
</evidence>
<dbReference type="Gene3D" id="3.40.718.10">
    <property type="entry name" value="Isopropylmalate Dehydrogenase"/>
    <property type="match status" value="1"/>
</dbReference>
<comment type="catalytic activity">
    <reaction evidence="1 18">
        <text>(2R,3S)-3-isopropylmalate + NAD(+) = 4-methyl-2-oxopentanoate + CO2 + NADH</text>
        <dbReference type="Rhea" id="RHEA:32271"/>
        <dbReference type="ChEBI" id="CHEBI:16526"/>
        <dbReference type="ChEBI" id="CHEBI:17865"/>
        <dbReference type="ChEBI" id="CHEBI:35121"/>
        <dbReference type="ChEBI" id="CHEBI:57540"/>
        <dbReference type="ChEBI" id="CHEBI:57945"/>
        <dbReference type="EC" id="1.1.1.85"/>
    </reaction>
</comment>
<dbReference type="Proteomes" id="UP000000781">
    <property type="component" value="Chromosome"/>
</dbReference>
<dbReference type="InterPro" id="IPR024084">
    <property type="entry name" value="IsoPropMal-DH-like_dom"/>
</dbReference>
<dbReference type="PANTHER" id="PTHR42979:SF1">
    <property type="entry name" value="3-ISOPROPYLMALATE DEHYDROGENASE"/>
    <property type="match status" value="1"/>
</dbReference>
<dbReference type="GO" id="GO:0003862">
    <property type="term" value="F:3-isopropylmalate dehydrogenase activity"/>
    <property type="evidence" value="ECO:0007669"/>
    <property type="project" value="UniProtKB-UniRule"/>
</dbReference>
<sequence length="351" mass="39283">MEKNIAVLSGDGIGPEVINQSLRVLDAIGKKYDQKFIYHKCLIGGISIEKTGIPLTKETLDTCLGCDSILLGAIGDPKYDNNLKNRPEQGLLKLRKKLGLYCNIRPIKVYKSLLYKSPIKKSYIKDVDFIIYRELTNGIYFGKKRISKSRKRAYDICSYNKKDISRIAISAFKAALKRKKKITLVDKANVLATSKLWRETLKEINLKYKEVQIDYLFIDNASMQMIINPKQFDILLTENMFGDILSDEASAIVGSLGLIPSSSIGEKTPIYEPIHGSYPKAAGKNIANPLGAILSVSMMLKDFGMKKESLLINKIVKNSLKNGISTKDINYKNPSSTKEVGDFLINSILEI</sequence>
<dbReference type="InterPro" id="IPR019818">
    <property type="entry name" value="IsoCit/isopropylmalate_DH_CS"/>
</dbReference>
<evidence type="ECO:0000256" key="15">
    <source>
        <dbReference type="ARBA" id="ARBA00023304"/>
    </source>
</evidence>
<evidence type="ECO:0000313" key="20">
    <source>
        <dbReference type="EMBL" id="ABS30469.1"/>
    </source>
</evidence>
<evidence type="ECO:0000256" key="1">
    <source>
        <dbReference type="ARBA" id="ARBA00000624"/>
    </source>
</evidence>
<dbReference type="EC" id="1.1.1.85" evidence="6 16"/>
<dbReference type="FunFam" id="3.40.718.10:FF:000006">
    <property type="entry name" value="3-isopropylmalate dehydrogenase"/>
    <property type="match status" value="1"/>
</dbReference>
<comment type="pathway">
    <text evidence="3 18">Amino-acid biosynthesis; L-leucine biosynthesis; L-leucine from 3-methyl-2-oxobutanoate: step 3/4.</text>
</comment>
<name>A8Z5R8_KARMG</name>
<dbReference type="STRING" id="444179.SMGWSS_040"/>
<evidence type="ECO:0000256" key="6">
    <source>
        <dbReference type="ARBA" id="ARBA00013101"/>
    </source>
</evidence>
<dbReference type="SUPFAM" id="SSF53659">
    <property type="entry name" value="Isocitrate/Isopropylmalate dehydrogenase-like"/>
    <property type="match status" value="1"/>
</dbReference>
<dbReference type="PROSITE" id="PS00470">
    <property type="entry name" value="IDH_IMDH"/>
    <property type="match status" value="1"/>
</dbReference>
<evidence type="ECO:0000256" key="3">
    <source>
        <dbReference type="ARBA" id="ARBA00004762"/>
    </source>
</evidence>
<evidence type="ECO:0000256" key="4">
    <source>
        <dbReference type="ARBA" id="ARBA00008319"/>
    </source>
</evidence>
<evidence type="ECO:0000256" key="11">
    <source>
        <dbReference type="ARBA" id="ARBA00022842"/>
    </source>
</evidence>
<comment type="function">
    <text evidence="18">Catalyzes the oxidation of 3-carboxy-2-hydroxy-4-methylpentanoate (3-isopropylmalate) to 3-carboxy-4-methyl-2-oxopentanoate. The product decarboxylates to 4-methyl-2 oxopentanoate.</text>
</comment>
<dbReference type="Pfam" id="PF00180">
    <property type="entry name" value="Iso_dh"/>
    <property type="match status" value="1"/>
</dbReference>
<keyword evidence="8 18" id="KW-0432">Leucine biosynthesis</keyword>
<evidence type="ECO:0000259" key="19">
    <source>
        <dbReference type="SMART" id="SM01329"/>
    </source>
</evidence>
<evidence type="ECO:0000256" key="5">
    <source>
        <dbReference type="ARBA" id="ARBA00011738"/>
    </source>
</evidence>
<comment type="subunit">
    <text evidence="5 18">Homodimer.</text>
</comment>
<keyword evidence="13 18" id="KW-0520">NAD</keyword>
<dbReference type="KEGG" id="smg:SMGWSS_040"/>
<keyword evidence="11" id="KW-0460">Magnesium</keyword>
<comment type="cofactor">
    <cofactor evidence="18">
        <name>Mg(2+)</name>
        <dbReference type="ChEBI" id="CHEBI:18420"/>
    </cofactor>
    <cofactor evidence="18">
        <name>Mn(2+)</name>
        <dbReference type="ChEBI" id="CHEBI:29035"/>
    </cofactor>
    <text evidence="18">Binds 1 Mg(2+) or Mn(2+) ion per subunit.</text>
</comment>
<keyword evidence="9" id="KW-0028">Amino-acid biosynthesis</keyword>
<keyword evidence="10 18" id="KW-0479">Metal-binding</keyword>
<evidence type="ECO:0000256" key="13">
    <source>
        <dbReference type="ARBA" id="ARBA00023027"/>
    </source>
</evidence>